<dbReference type="AlphaFoldDB" id="G4ZFI8"/>
<evidence type="ECO:0000313" key="6">
    <source>
        <dbReference type="EMBL" id="EGZ17504.1"/>
    </source>
</evidence>
<dbReference type="KEGG" id="psoj:PHYSODRAFT_262447"/>
<comment type="similarity">
    <text evidence="1">Belongs to the metallo-dependent hydrolases superfamily. TatD-type hydrolase family.</text>
</comment>
<dbReference type="InParanoid" id="G4ZFI8"/>
<dbReference type="PANTHER" id="PTHR10060:SF15">
    <property type="entry name" value="DEOXYRIBONUCLEASE TATDN1"/>
    <property type="match status" value="1"/>
</dbReference>
<evidence type="ECO:0000313" key="7">
    <source>
        <dbReference type="Proteomes" id="UP000002640"/>
    </source>
</evidence>
<keyword evidence="7" id="KW-1185">Reference proteome</keyword>
<evidence type="ECO:0000256" key="4">
    <source>
        <dbReference type="ARBA" id="ARBA00022801"/>
    </source>
</evidence>
<dbReference type="Pfam" id="PF01026">
    <property type="entry name" value="TatD_DNase"/>
    <property type="match status" value="1"/>
</dbReference>
<feature type="binding site" evidence="5">
    <location>
        <position position="144"/>
    </location>
    <ligand>
        <name>a divalent metal cation</name>
        <dbReference type="ChEBI" id="CHEBI:60240"/>
        <label>2</label>
    </ligand>
</feature>
<keyword evidence="4" id="KW-0378">Hydrolase</keyword>
<evidence type="ECO:0000256" key="2">
    <source>
        <dbReference type="ARBA" id="ARBA00022722"/>
    </source>
</evidence>
<name>G4ZFI8_PHYSP</name>
<evidence type="ECO:0000256" key="3">
    <source>
        <dbReference type="ARBA" id="ARBA00022723"/>
    </source>
</evidence>
<dbReference type="InterPro" id="IPR018228">
    <property type="entry name" value="DNase_TatD-rel_CS"/>
</dbReference>
<keyword evidence="3 5" id="KW-0479">Metal-binding</keyword>
<dbReference type="EMBL" id="JH159154">
    <property type="protein sequence ID" value="EGZ17504.1"/>
    <property type="molecule type" value="Genomic_DNA"/>
</dbReference>
<keyword evidence="2" id="KW-0540">Nuclease</keyword>
<dbReference type="GO" id="GO:0005829">
    <property type="term" value="C:cytosol"/>
    <property type="evidence" value="ECO:0007669"/>
    <property type="project" value="TreeGrafter"/>
</dbReference>
<dbReference type="PANTHER" id="PTHR10060">
    <property type="entry name" value="TATD FAMILY DEOXYRIBONUCLEASE"/>
    <property type="match status" value="1"/>
</dbReference>
<dbReference type="InterPro" id="IPR001130">
    <property type="entry name" value="TatD-like"/>
</dbReference>
<protein>
    <recommendedName>
        <fullName evidence="8">TatD related DNase</fullName>
    </recommendedName>
</protein>
<dbReference type="GO" id="GO:0046872">
    <property type="term" value="F:metal ion binding"/>
    <property type="evidence" value="ECO:0007669"/>
    <property type="project" value="UniProtKB-KW"/>
</dbReference>
<dbReference type="SMR" id="G4ZFI8"/>
<feature type="binding site" evidence="5">
    <location>
        <position position="171"/>
    </location>
    <ligand>
        <name>a divalent metal cation</name>
        <dbReference type="ChEBI" id="CHEBI:60240"/>
        <label>2</label>
    </ligand>
</feature>
<dbReference type="InterPro" id="IPR050891">
    <property type="entry name" value="TatD-type_Hydrolase"/>
</dbReference>
<dbReference type="GO" id="GO:0008310">
    <property type="term" value="F:single-stranded DNA 3'-5' DNA exonuclease activity"/>
    <property type="evidence" value="ECO:0007669"/>
    <property type="project" value="TreeGrafter"/>
</dbReference>
<dbReference type="GeneID" id="20639379"/>
<organism evidence="6 7">
    <name type="scientific">Phytophthora sojae (strain P6497)</name>
    <name type="common">Soybean stem and root rot agent</name>
    <name type="synonym">Phytophthora megasperma f. sp. glycines</name>
    <dbReference type="NCBI Taxonomy" id="1094619"/>
    <lineage>
        <taxon>Eukaryota</taxon>
        <taxon>Sar</taxon>
        <taxon>Stramenopiles</taxon>
        <taxon>Oomycota</taxon>
        <taxon>Peronosporomycetes</taxon>
        <taxon>Peronosporales</taxon>
        <taxon>Peronosporaceae</taxon>
        <taxon>Phytophthora</taxon>
    </lineage>
</organism>
<dbReference type="RefSeq" id="XP_009526562.1">
    <property type="nucleotide sequence ID" value="XM_009528267.1"/>
</dbReference>
<evidence type="ECO:0000256" key="5">
    <source>
        <dbReference type="PIRSR" id="PIRSR005902-1"/>
    </source>
</evidence>
<dbReference type="CDD" id="cd01310">
    <property type="entry name" value="TatD_DNAse"/>
    <property type="match status" value="1"/>
</dbReference>
<dbReference type="PIRSF" id="PIRSF005902">
    <property type="entry name" value="DNase_TatD"/>
    <property type="match status" value="1"/>
</dbReference>
<proteinExistence type="inferred from homology"/>
<dbReference type="PROSITE" id="PS01090">
    <property type="entry name" value="TATD_2"/>
    <property type="match status" value="1"/>
</dbReference>
<gene>
    <name evidence="6" type="ORF">PHYSODRAFT_262447</name>
</gene>
<dbReference type="Proteomes" id="UP000002640">
    <property type="component" value="Unassembled WGS sequence"/>
</dbReference>
<dbReference type="InterPro" id="IPR032466">
    <property type="entry name" value="Metal_Hydrolase"/>
</dbReference>
<accession>G4ZFI8</accession>
<dbReference type="SUPFAM" id="SSF51556">
    <property type="entry name" value="Metallo-dependent hydrolases"/>
    <property type="match status" value="1"/>
</dbReference>
<feature type="binding site" evidence="5">
    <location>
        <position position="206"/>
    </location>
    <ligand>
        <name>a divalent metal cation</name>
        <dbReference type="ChEBI" id="CHEBI:60240"/>
        <label>1</label>
    </ligand>
</feature>
<sequence length="271" mass="29613">MTTGRKLVDIGANLTSGQFRRDLPQVLRRAKHAGVDAMMITGTSVSESRRAVQLARQHAAASGVALFTTVGGASARCQGLRRALDYQRDADADHGQGRGPGGGCGRGEYGLDFNRDYSPRDAQVKAFRAQVALACELKMPLFVHEREAHEALVEVLNPFLESATLPPTVVHCFTGKEDEMRKYLKMGLYIGLTGFVCMEPHGLATDAPFMYPYNTGRQKKRARCGPKDLTAVVQTLASCYGITEGEVARATTKNARLFFRLGDRVSVTEEK</sequence>
<evidence type="ECO:0000256" key="1">
    <source>
        <dbReference type="ARBA" id="ARBA00009275"/>
    </source>
</evidence>
<reference evidence="6 7" key="1">
    <citation type="journal article" date="2006" name="Science">
        <title>Phytophthora genome sequences uncover evolutionary origins and mechanisms of pathogenesis.</title>
        <authorList>
            <person name="Tyler B.M."/>
            <person name="Tripathy S."/>
            <person name="Zhang X."/>
            <person name="Dehal P."/>
            <person name="Jiang R.H."/>
            <person name="Aerts A."/>
            <person name="Arredondo F.D."/>
            <person name="Baxter L."/>
            <person name="Bensasson D."/>
            <person name="Beynon J.L."/>
            <person name="Chapman J."/>
            <person name="Damasceno C.M."/>
            <person name="Dorrance A.E."/>
            <person name="Dou D."/>
            <person name="Dickerman A.W."/>
            <person name="Dubchak I.L."/>
            <person name="Garbelotto M."/>
            <person name="Gijzen M."/>
            <person name="Gordon S.G."/>
            <person name="Govers F."/>
            <person name="Grunwald N.J."/>
            <person name="Huang W."/>
            <person name="Ivors K.L."/>
            <person name="Jones R.W."/>
            <person name="Kamoun S."/>
            <person name="Krampis K."/>
            <person name="Lamour K.H."/>
            <person name="Lee M.K."/>
            <person name="McDonald W.H."/>
            <person name="Medina M."/>
            <person name="Meijer H.J."/>
            <person name="Nordberg E.K."/>
            <person name="Maclean D.J."/>
            <person name="Ospina-Giraldo M.D."/>
            <person name="Morris P.F."/>
            <person name="Phuntumart V."/>
            <person name="Putnam N.H."/>
            <person name="Rash S."/>
            <person name="Rose J.K."/>
            <person name="Sakihama Y."/>
            <person name="Salamov A.A."/>
            <person name="Savidor A."/>
            <person name="Scheuring C.F."/>
            <person name="Smith B.M."/>
            <person name="Sobral B.W."/>
            <person name="Terry A."/>
            <person name="Torto-Alalibo T.A."/>
            <person name="Win J."/>
            <person name="Xu Z."/>
            <person name="Zhang H."/>
            <person name="Grigoriev I.V."/>
            <person name="Rokhsar D.S."/>
            <person name="Boore J.L."/>
        </authorList>
    </citation>
    <scope>NUCLEOTIDE SEQUENCE [LARGE SCALE GENOMIC DNA]</scope>
    <source>
        <strain evidence="6 7">P6497</strain>
    </source>
</reference>
<feature type="binding site" evidence="5">
    <location>
        <position position="108"/>
    </location>
    <ligand>
        <name>a divalent metal cation</name>
        <dbReference type="ChEBI" id="CHEBI:60240"/>
        <label>1</label>
    </ligand>
</feature>
<dbReference type="OMA" id="PRNEPAK"/>
<evidence type="ECO:0008006" key="8">
    <source>
        <dbReference type="Google" id="ProtNLM"/>
    </source>
</evidence>
<dbReference type="Gene3D" id="3.20.20.140">
    <property type="entry name" value="Metal-dependent hydrolases"/>
    <property type="match status" value="1"/>
</dbReference>